<dbReference type="SUPFAM" id="SSF50341">
    <property type="entry name" value="CheW-like"/>
    <property type="match status" value="1"/>
</dbReference>
<gene>
    <name evidence="2" type="ORF">P343_10040</name>
</gene>
<dbReference type="InterPro" id="IPR036061">
    <property type="entry name" value="CheW-like_dom_sf"/>
</dbReference>
<dbReference type="PATRIC" id="fig|1395513.3.peg.2023"/>
<dbReference type="PANTHER" id="PTHR22617:SF23">
    <property type="entry name" value="CHEMOTAXIS PROTEIN CHEW"/>
    <property type="match status" value="1"/>
</dbReference>
<dbReference type="Gene3D" id="2.40.50.180">
    <property type="entry name" value="CheA-289, Domain 4"/>
    <property type="match status" value="1"/>
</dbReference>
<dbReference type="GO" id="GO:0006935">
    <property type="term" value="P:chemotaxis"/>
    <property type="evidence" value="ECO:0007669"/>
    <property type="project" value="InterPro"/>
</dbReference>
<evidence type="ECO:0000313" key="3">
    <source>
        <dbReference type="Proteomes" id="UP000018296"/>
    </source>
</evidence>
<dbReference type="GO" id="GO:0005829">
    <property type="term" value="C:cytosol"/>
    <property type="evidence" value="ECO:0007669"/>
    <property type="project" value="TreeGrafter"/>
</dbReference>
<organism evidence="2 3">
    <name type="scientific">Sporolactobacillus laevolacticus DSM 442</name>
    <dbReference type="NCBI Taxonomy" id="1395513"/>
    <lineage>
        <taxon>Bacteria</taxon>
        <taxon>Bacillati</taxon>
        <taxon>Bacillota</taxon>
        <taxon>Bacilli</taxon>
        <taxon>Bacillales</taxon>
        <taxon>Sporolactobacillaceae</taxon>
        <taxon>Sporolactobacillus</taxon>
    </lineage>
</organism>
<dbReference type="InterPro" id="IPR002545">
    <property type="entry name" value="CheW-lke_dom"/>
</dbReference>
<reference evidence="2 3" key="1">
    <citation type="journal article" date="2013" name="Genome Announc.">
        <title>Genome Sequence of Sporolactobacillus laevolacticus DSM442, an Efficient Polymer-Grade D-Lactate Producer from Agricultural Waste Cottonseed as a Nitrogen Source.</title>
        <authorList>
            <person name="Wang H."/>
            <person name="Wang L."/>
            <person name="Ju J."/>
            <person name="Yu B."/>
            <person name="Ma Y."/>
        </authorList>
    </citation>
    <scope>NUCLEOTIDE SEQUENCE [LARGE SCALE GENOMIC DNA]</scope>
    <source>
        <strain evidence="2 3">DSM 442</strain>
    </source>
</reference>
<proteinExistence type="predicted"/>
<dbReference type="SMART" id="SM00260">
    <property type="entry name" value="CheW"/>
    <property type="match status" value="1"/>
</dbReference>
<keyword evidence="3" id="KW-1185">Reference proteome</keyword>
<protein>
    <submittedName>
        <fullName evidence="2">Chemotaxis protein CheW</fullName>
    </submittedName>
</protein>
<dbReference type="PROSITE" id="PS50851">
    <property type="entry name" value="CHEW"/>
    <property type="match status" value="1"/>
</dbReference>
<dbReference type="AlphaFoldDB" id="V6IXD8"/>
<sequence length="160" mass="17220">MTIDSEEYSGISVFVGAHEVGLLIKDIQEIIEPVSTFPVPVTDSSLEGLISLRGSVLPVIALKLILHASQSPFTNKDKKYVICAADSKIAALDVDAVGDTFTFDSNQLSDSNYDDQTGIITKQVELSGKTLQILNVSELIQLTSGLNKTTREAIGYSLTN</sequence>
<dbReference type="RefSeq" id="WP_023510261.1">
    <property type="nucleotide sequence ID" value="NZ_AWTC01000008.1"/>
</dbReference>
<dbReference type="EMBL" id="AWTC01000008">
    <property type="protein sequence ID" value="EST11955.1"/>
    <property type="molecule type" value="Genomic_DNA"/>
</dbReference>
<dbReference type="GO" id="GO:0007165">
    <property type="term" value="P:signal transduction"/>
    <property type="evidence" value="ECO:0007669"/>
    <property type="project" value="InterPro"/>
</dbReference>
<name>V6IXD8_9BACL</name>
<dbReference type="InterPro" id="IPR039315">
    <property type="entry name" value="CheW"/>
</dbReference>
<evidence type="ECO:0000313" key="2">
    <source>
        <dbReference type="EMBL" id="EST11955.1"/>
    </source>
</evidence>
<accession>V6IXD8</accession>
<dbReference type="Proteomes" id="UP000018296">
    <property type="component" value="Unassembled WGS sequence"/>
</dbReference>
<dbReference type="STRING" id="1395513.P343_10040"/>
<dbReference type="PANTHER" id="PTHR22617">
    <property type="entry name" value="CHEMOTAXIS SENSOR HISTIDINE KINASE-RELATED"/>
    <property type="match status" value="1"/>
</dbReference>
<dbReference type="Pfam" id="PF01584">
    <property type="entry name" value="CheW"/>
    <property type="match status" value="1"/>
</dbReference>
<comment type="caution">
    <text evidence="2">The sequence shown here is derived from an EMBL/GenBank/DDBJ whole genome shotgun (WGS) entry which is preliminary data.</text>
</comment>
<feature type="domain" description="CheW-like" evidence="1">
    <location>
        <begin position="7"/>
        <end position="145"/>
    </location>
</feature>
<dbReference type="Gene3D" id="2.30.30.40">
    <property type="entry name" value="SH3 Domains"/>
    <property type="match status" value="1"/>
</dbReference>
<evidence type="ECO:0000259" key="1">
    <source>
        <dbReference type="PROSITE" id="PS50851"/>
    </source>
</evidence>